<dbReference type="EMBL" id="JAUEPT010000183">
    <property type="protein sequence ID" value="KAK0429951.1"/>
    <property type="molecule type" value="Genomic_DNA"/>
</dbReference>
<protein>
    <submittedName>
        <fullName evidence="1">Uncharacterized protein</fullName>
    </submittedName>
</protein>
<dbReference type="AlphaFoldDB" id="A0AA39IT10"/>
<sequence length="161" mass="18546">MFLSTTDTIMESKKWPEKPWDIVTIRGLFYGSQCTQSAIVRVPFLESVVNNKPRSLNDLATTHWVRAGYHCGPIFNSMLGHRTIIIDDDDDKIDLMADALTFFFIAGKAKRAWHRNELLYKLYPERTVHGDILIIKHNVRWNVLSDISSTDIPLVENILCQ</sequence>
<organism evidence="1 2">
    <name type="scientific">Armillaria borealis</name>
    <dbReference type="NCBI Taxonomy" id="47425"/>
    <lineage>
        <taxon>Eukaryota</taxon>
        <taxon>Fungi</taxon>
        <taxon>Dikarya</taxon>
        <taxon>Basidiomycota</taxon>
        <taxon>Agaricomycotina</taxon>
        <taxon>Agaricomycetes</taxon>
        <taxon>Agaricomycetidae</taxon>
        <taxon>Agaricales</taxon>
        <taxon>Marasmiineae</taxon>
        <taxon>Physalacriaceae</taxon>
        <taxon>Armillaria</taxon>
    </lineage>
</organism>
<proteinExistence type="predicted"/>
<reference evidence="1" key="1">
    <citation type="submission" date="2023-06" db="EMBL/GenBank/DDBJ databases">
        <authorList>
            <consortium name="Lawrence Berkeley National Laboratory"/>
            <person name="Ahrendt S."/>
            <person name="Sahu N."/>
            <person name="Indic B."/>
            <person name="Wong-Bajracharya J."/>
            <person name="Merenyi Z."/>
            <person name="Ke H.-M."/>
            <person name="Monk M."/>
            <person name="Kocsube S."/>
            <person name="Drula E."/>
            <person name="Lipzen A."/>
            <person name="Balint B."/>
            <person name="Henrissat B."/>
            <person name="Andreopoulos B."/>
            <person name="Martin F.M."/>
            <person name="Harder C.B."/>
            <person name="Rigling D."/>
            <person name="Ford K.L."/>
            <person name="Foster G.D."/>
            <person name="Pangilinan J."/>
            <person name="Papanicolaou A."/>
            <person name="Barry K."/>
            <person name="LaButti K."/>
            <person name="Viragh M."/>
            <person name="Koriabine M."/>
            <person name="Yan M."/>
            <person name="Riley R."/>
            <person name="Champramary S."/>
            <person name="Plett K.L."/>
            <person name="Tsai I.J."/>
            <person name="Slot J."/>
            <person name="Sipos G."/>
            <person name="Plett J."/>
            <person name="Nagy L.G."/>
            <person name="Grigoriev I.V."/>
        </authorList>
    </citation>
    <scope>NUCLEOTIDE SEQUENCE</scope>
    <source>
        <strain evidence="1">FPL87.14</strain>
    </source>
</reference>
<keyword evidence="2" id="KW-1185">Reference proteome</keyword>
<comment type="caution">
    <text evidence="1">The sequence shown here is derived from an EMBL/GenBank/DDBJ whole genome shotgun (WGS) entry which is preliminary data.</text>
</comment>
<name>A0AA39IT10_9AGAR</name>
<accession>A0AA39IT10</accession>
<dbReference type="Proteomes" id="UP001175226">
    <property type="component" value="Unassembled WGS sequence"/>
</dbReference>
<evidence type="ECO:0000313" key="2">
    <source>
        <dbReference type="Proteomes" id="UP001175226"/>
    </source>
</evidence>
<gene>
    <name evidence="1" type="ORF">EV421DRAFT_1913617</name>
</gene>
<evidence type="ECO:0000313" key="1">
    <source>
        <dbReference type="EMBL" id="KAK0429951.1"/>
    </source>
</evidence>